<keyword evidence="1" id="KW-1133">Transmembrane helix</keyword>
<reference evidence="2" key="1">
    <citation type="submission" date="2014-11" db="EMBL/GenBank/DDBJ databases">
        <authorList>
            <person name="Amaro Gonzalez C."/>
        </authorList>
    </citation>
    <scope>NUCLEOTIDE SEQUENCE</scope>
</reference>
<sequence>MKAIFFVNTQLSFDKAIACHTDQSDEYLEMYATKRLFFSINHMEHQEDILCLVSFFFIAHSMFIISLLCADRRDMTRGQLS</sequence>
<reference evidence="2" key="2">
    <citation type="journal article" date="2015" name="Fish Shellfish Immunol.">
        <title>Early steps in the European eel (Anguilla anguilla)-Vibrio vulnificus interaction in the gills: Role of the RtxA13 toxin.</title>
        <authorList>
            <person name="Callol A."/>
            <person name="Pajuelo D."/>
            <person name="Ebbesson L."/>
            <person name="Teles M."/>
            <person name="MacKenzie S."/>
            <person name="Amaro C."/>
        </authorList>
    </citation>
    <scope>NUCLEOTIDE SEQUENCE</scope>
</reference>
<dbReference type="AlphaFoldDB" id="A0A0E9PQ62"/>
<dbReference type="EMBL" id="GBXM01102160">
    <property type="protein sequence ID" value="JAH06417.1"/>
    <property type="molecule type" value="Transcribed_RNA"/>
</dbReference>
<evidence type="ECO:0000313" key="2">
    <source>
        <dbReference type="EMBL" id="JAH06417.1"/>
    </source>
</evidence>
<organism evidence="2">
    <name type="scientific">Anguilla anguilla</name>
    <name type="common">European freshwater eel</name>
    <name type="synonym">Muraena anguilla</name>
    <dbReference type="NCBI Taxonomy" id="7936"/>
    <lineage>
        <taxon>Eukaryota</taxon>
        <taxon>Metazoa</taxon>
        <taxon>Chordata</taxon>
        <taxon>Craniata</taxon>
        <taxon>Vertebrata</taxon>
        <taxon>Euteleostomi</taxon>
        <taxon>Actinopterygii</taxon>
        <taxon>Neopterygii</taxon>
        <taxon>Teleostei</taxon>
        <taxon>Anguilliformes</taxon>
        <taxon>Anguillidae</taxon>
        <taxon>Anguilla</taxon>
    </lineage>
</organism>
<accession>A0A0E9PQ62</accession>
<proteinExistence type="predicted"/>
<feature type="transmembrane region" description="Helical" evidence="1">
    <location>
        <begin position="49"/>
        <end position="70"/>
    </location>
</feature>
<evidence type="ECO:0000256" key="1">
    <source>
        <dbReference type="SAM" id="Phobius"/>
    </source>
</evidence>
<keyword evidence="1" id="KW-0472">Membrane</keyword>
<name>A0A0E9PQ62_ANGAN</name>
<keyword evidence="1" id="KW-0812">Transmembrane</keyword>
<protein>
    <submittedName>
        <fullName evidence="2">Uncharacterized protein</fullName>
    </submittedName>
</protein>